<dbReference type="EMBL" id="JALJOQ010000047">
    <property type="protein sequence ID" value="KAK9804958.1"/>
    <property type="molecule type" value="Genomic_DNA"/>
</dbReference>
<organism evidence="2 3">
    <name type="scientific">Symbiochloris irregularis</name>
    <dbReference type="NCBI Taxonomy" id="706552"/>
    <lineage>
        <taxon>Eukaryota</taxon>
        <taxon>Viridiplantae</taxon>
        <taxon>Chlorophyta</taxon>
        <taxon>core chlorophytes</taxon>
        <taxon>Trebouxiophyceae</taxon>
        <taxon>Trebouxiales</taxon>
        <taxon>Trebouxiaceae</taxon>
        <taxon>Symbiochloris</taxon>
    </lineage>
</organism>
<comment type="caution">
    <text evidence="2">The sequence shown here is derived from an EMBL/GenBank/DDBJ whole genome shotgun (WGS) entry which is preliminary data.</text>
</comment>
<evidence type="ECO:0000313" key="3">
    <source>
        <dbReference type="Proteomes" id="UP001465755"/>
    </source>
</evidence>
<feature type="compositionally biased region" description="Polar residues" evidence="1">
    <location>
        <begin position="138"/>
        <end position="153"/>
    </location>
</feature>
<sequence>MQIPAREREPAAGEAAERATEVSRSGRRWKLALRHDEGLELPKGTTRRYESPKAMLADCWTLGLDTAGRGFIEVPYYLPKPAPRPYLIGEEDVESVDITPMRQAPPLKLRQSAHQEYSSGTSSAHSPTRSRERDMSPPGQTSRRTSLEGTPTSGVEVRQRRREAAAAADVVPALGRGASVPTPGALTQADCAPLPSVAEGQGESSIPEPAQVAAPGSSPVQEAPATAGEPARPPVPTRSRERAEGAAEQRDTRLVAGAPVRPDSLHRAVLTPLHRSLTLMASQGEQVVSDSQAALTDAANGAASSIEENVLQGSSRSATLDAIDAAGHLVHEMERLVAAKPASPLMIALSIWVHCDGISASQAVCTKSDLL</sequence>
<reference evidence="2 3" key="1">
    <citation type="journal article" date="2024" name="Nat. Commun.">
        <title>Phylogenomics reveals the evolutionary origins of lichenization in chlorophyte algae.</title>
        <authorList>
            <person name="Puginier C."/>
            <person name="Libourel C."/>
            <person name="Otte J."/>
            <person name="Skaloud P."/>
            <person name="Haon M."/>
            <person name="Grisel S."/>
            <person name="Petersen M."/>
            <person name="Berrin J.G."/>
            <person name="Delaux P.M."/>
            <person name="Dal Grande F."/>
            <person name="Keller J."/>
        </authorList>
    </citation>
    <scope>NUCLEOTIDE SEQUENCE [LARGE SCALE GENOMIC DNA]</scope>
    <source>
        <strain evidence="2 3">SAG 2036</strain>
    </source>
</reference>
<feature type="compositionally biased region" description="Basic and acidic residues" evidence="1">
    <location>
        <begin position="238"/>
        <end position="253"/>
    </location>
</feature>
<protein>
    <submittedName>
        <fullName evidence="2">Uncharacterized protein</fullName>
    </submittedName>
</protein>
<proteinExistence type="predicted"/>
<accession>A0AAW1P996</accession>
<feature type="region of interest" description="Disordered" evidence="1">
    <location>
        <begin position="1"/>
        <end position="26"/>
    </location>
</feature>
<gene>
    <name evidence="2" type="ORF">WJX73_003697</name>
</gene>
<feature type="region of interest" description="Disordered" evidence="1">
    <location>
        <begin position="108"/>
        <end position="168"/>
    </location>
</feature>
<dbReference type="Proteomes" id="UP001465755">
    <property type="component" value="Unassembled WGS sequence"/>
</dbReference>
<name>A0AAW1P996_9CHLO</name>
<dbReference type="AlphaFoldDB" id="A0AAW1P996"/>
<evidence type="ECO:0000256" key="1">
    <source>
        <dbReference type="SAM" id="MobiDB-lite"/>
    </source>
</evidence>
<evidence type="ECO:0000313" key="2">
    <source>
        <dbReference type="EMBL" id="KAK9804958.1"/>
    </source>
</evidence>
<feature type="compositionally biased region" description="Basic and acidic residues" evidence="1">
    <location>
        <begin position="1"/>
        <end position="21"/>
    </location>
</feature>
<feature type="compositionally biased region" description="Polar residues" evidence="1">
    <location>
        <begin position="112"/>
        <end position="127"/>
    </location>
</feature>
<keyword evidence="3" id="KW-1185">Reference proteome</keyword>
<feature type="region of interest" description="Disordered" evidence="1">
    <location>
        <begin position="195"/>
        <end position="255"/>
    </location>
</feature>